<feature type="region of interest" description="Disordered" evidence="9">
    <location>
        <begin position="194"/>
        <end position="225"/>
    </location>
</feature>
<feature type="DNA-binding region" description="Homeobox" evidence="7">
    <location>
        <begin position="311"/>
        <end position="370"/>
    </location>
</feature>
<keyword evidence="4 7" id="KW-0238">DNA-binding</keyword>
<name>A0AAV2QE15_MEGNR</name>
<evidence type="ECO:0000256" key="2">
    <source>
        <dbReference type="ARBA" id="ARBA00005661"/>
    </source>
</evidence>
<dbReference type="SMART" id="SM00389">
    <property type="entry name" value="HOX"/>
    <property type="match status" value="1"/>
</dbReference>
<evidence type="ECO:0000256" key="1">
    <source>
        <dbReference type="ARBA" id="ARBA00004123"/>
    </source>
</evidence>
<accession>A0AAV2QE15</accession>
<feature type="compositionally biased region" description="Low complexity" evidence="9">
    <location>
        <begin position="90"/>
        <end position="115"/>
    </location>
</feature>
<keyword evidence="5 7" id="KW-0371">Homeobox</keyword>
<evidence type="ECO:0000256" key="4">
    <source>
        <dbReference type="ARBA" id="ARBA00023125"/>
    </source>
</evidence>
<dbReference type="Proteomes" id="UP001497623">
    <property type="component" value="Unassembled WGS sequence"/>
</dbReference>
<dbReference type="SUPFAM" id="SSF46689">
    <property type="entry name" value="Homeodomain-like"/>
    <property type="match status" value="1"/>
</dbReference>
<dbReference type="PROSITE" id="PS50071">
    <property type="entry name" value="HOMEOBOX_2"/>
    <property type="match status" value="1"/>
</dbReference>
<evidence type="ECO:0000259" key="10">
    <source>
        <dbReference type="PROSITE" id="PS50071"/>
    </source>
</evidence>
<feature type="compositionally biased region" description="Basic residues" evidence="9">
    <location>
        <begin position="239"/>
        <end position="263"/>
    </location>
</feature>
<comment type="similarity">
    <text evidence="2">Belongs to the NK-2 homeobox family.</text>
</comment>
<dbReference type="GO" id="GO:0000981">
    <property type="term" value="F:DNA-binding transcription factor activity, RNA polymerase II-specific"/>
    <property type="evidence" value="ECO:0007669"/>
    <property type="project" value="InterPro"/>
</dbReference>
<evidence type="ECO:0000256" key="3">
    <source>
        <dbReference type="ARBA" id="ARBA00022473"/>
    </source>
</evidence>
<proteinExistence type="inferred from homology"/>
<dbReference type="EMBL" id="CAXKWB010005371">
    <property type="protein sequence ID" value="CAL4078056.1"/>
    <property type="molecule type" value="Genomic_DNA"/>
</dbReference>
<gene>
    <name evidence="11" type="ORF">MNOR_LOCUS10555</name>
</gene>
<feature type="non-terminal residue" evidence="11">
    <location>
        <position position="511"/>
    </location>
</feature>
<feature type="domain" description="Homeobox" evidence="10">
    <location>
        <begin position="309"/>
        <end position="369"/>
    </location>
</feature>
<feature type="region of interest" description="Disordered" evidence="9">
    <location>
        <begin position="1"/>
        <end position="177"/>
    </location>
</feature>
<dbReference type="InterPro" id="IPR020479">
    <property type="entry name" value="HD_metazoa"/>
</dbReference>
<evidence type="ECO:0000313" key="12">
    <source>
        <dbReference type="Proteomes" id="UP001497623"/>
    </source>
</evidence>
<sequence>MQALSSSQISNYHSTNSTLSPSSSTNFTNTHALPSSPSVNFHSPSIPSPPSSQSFASLTQSIPSSPSHPATIHQPSVPSPSPISLFTHQHIPSSPSSHFLSHQLSSSPSTSSFHPANNHQPTHNAPFQSSSTPTANTSSASNTSSAPTSFISPQPVPSPPASTAFRQPLTGNLHSPAHTVSLSVPEFRILLGEDEDDPVPTTAPQRIGASSTLHQPSSNQTLKPHDITSRLYPQHYNHQHIQHHQHHHHHHHHPHQQHQHQPRPHIDASCLLEPKEEPVSQPDSTQPRLDDGGSEDDRLIGESEEGIVGRKRKRRILFTKAQTYELERRFRTQRYLSAPERENLAAHIALTPTQVKIWFQNHRYKTKKQRTDRGGGMGDLNPLMSPRRVPVPVLVRDGRPVPAHHHHSGFQGSPPFLDMGGYYQQEAAHMRGMTASSIAGQHGYSGMMPPTYSNSSFSNYSSLSHHAAAAVAANSNNPLHYAQPTAMGDAEPSIANMQYPHAHSFGYQAQT</sequence>
<evidence type="ECO:0000256" key="6">
    <source>
        <dbReference type="ARBA" id="ARBA00023242"/>
    </source>
</evidence>
<evidence type="ECO:0000256" key="8">
    <source>
        <dbReference type="RuleBase" id="RU000682"/>
    </source>
</evidence>
<keyword evidence="6 7" id="KW-0539">Nucleus</keyword>
<keyword evidence="12" id="KW-1185">Reference proteome</keyword>
<feature type="compositionally biased region" description="Basic and acidic residues" evidence="9">
    <location>
        <begin position="288"/>
        <end position="301"/>
    </location>
</feature>
<evidence type="ECO:0000256" key="9">
    <source>
        <dbReference type="SAM" id="MobiDB-lite"/>
    </source>
</evidence>
<feature type="compositionally biased region" description="Polar residues" evidence="9">
    <location>
        <begin position="1"/>
        <end position="13"/>
    </location>
</feature>
<feature type="compositionally biased region" description="Polar residues" evidence="9">
    <location>
        <begin position="117"/>
        <end position="128"/>
    </location>
</feature>
<dbReference type="InterPro" id="IPR001356">
    <property type="entry name" value="HD"/>
</dbReference>
<feature type="compositionally biased region" description="Polar residues" evidence="9">
    <location>
        <begin position="202"/>
        <end position="222"/>
    </location>
</feature>
<keyword evidence="3" id="KW-0217">Developmental protein</keyword>
<comment type="caution">
    <text evidence="11">The sequence shown here is derived from an EMBL/GenBank/DDBJ whole genome shotgun (WGS) entry which is preliminary data.</text>
</comment>
<dbReference type="Pfam" id="PF00046">
    <property type="entry name" value="Homeodomain"/>
    <property type="match status" value="1"/>
</dbReference>
<dbReference type="AlphaFoldDB" id="A0AAV2QE15"/>
<protein>
    <recommendedName>
        <fullName evidence="10">Homeobox domain-containing protein</fullName>
    </recommendedName>
</protein>
<dbReference type="GO" id="GO:0030154">
    <property type="term" value="P:cell differentiation"/>
    <property type="evidence" value="ECO:0007669"/>
    <property type="project" value="TreeGrafter"/>
</dbReference>
<dbReference type="PANTHER" id="PTHR24340:SF82">
    <property type="entry name" value="HOMEOBOX PROTEIN VND"/>
    <property type="match status" value="1"/>
</dbReference>
<feature type="compositionally biased region" description="Low complexity" evidence="9">
    <location>
        <begin position="14"/>
        <end position="30"/>
    </location>
</feature>
<dbReference type="PRINTS" id="PR00024">
    <property type="entry name" value="HOMEOBOX"/>
</dbReference>
<feature type="compositionally biased region" description="Low complexity" evidence="9">
    <location>
        <begin position="129"/>
        <end position="149"/>
    </location>
</feature>
<evidence type="ECO:0000256" key="7">
    <source>
        <dbReference type="PROSITE-ProRule" id="PRU00108"/>
    </source>
</evidence>
<feature type="compositionally biased region" description="Polar residues" evidence="9">
    <location>
        <begin position="31"/>
        <end position="42"/>
    </location>
</feature>
<dbReference type="PROSITE" id="PS00027">
    <property type="entry name" value="HOMEOBOX_1"/>
    <property type="match status" value="1"/>
</dbReference>
<dbReference type="InterPro" id="IPR009057">
    <property type="entry name" value="Homeodomain-like_sf"/>
</dbReference>
<organism evidence="11 12">
    <name type="scientific">Meganyctiphanes norvegica</name>
    <name type="common">Northern krill</name>
    <name type="synonym">Thysanopoda norvegica</name>
    <dbReference type="NCBI Taxonomy" id="48144"/>
    <lineage>
        <taxon>Eukaryota</taxon>
        <taxon>Metazoa</taxon>
        <taxon>Ecdysozoa</taxon>
        <taxon>Arthropoda</taxon>
        <taxon>Crustacea</taxon>
        <taxon>Multicrustacea</taxon>
        <taxon>Malacostraca</taxon>
        <taxon>Eumalacostraca</taxon>
        <taxon>Eucarida</taxon>
        <taxon>Euphausiacea</taxon>
        <taxon>Euphausiidae</taxon>
        <taxon>Meganyctiphanes</taxon>
    </lineage>
</organism>
<dbReference type="InterPro" id="IPR017970">
    <property type="entry name" value="Homeobox_CS"/>
</dbReference>
<dbReference type="PANTHER" id="PTHR24340">
    <property type="entry name" value="HOMEOBOX PROTEIN NKX"/>
    <property type="match status" value="1"/>
</dbReference>
<dbReference type="FunFam" id="1.10.10.60:FF:000101">
    <property type="entry name" value="NK2 homeobox 8"/>
    <property type="match status" value="1"/>
</dbReference>
<dbReference type="InterPro" id="IPR050394">
    <property type="entry name" value="Homeobox_NK-like"/>
</dbReference>
<reference evidence="11 12" key="1">
    <citation type="submission" date="2024-05" db="EMBL/GenBank/DDBJ databases">
        <authorList>
            <person name="Wallberg A."/>
        </authorList>
    </citation>
    <scope>NUCLEOTIDE SEQUENCE [LARGE SCALE GENOMIC DNA]</scope>
</reference>
<feature type="region of interest" description="Disordered" evidence="9">
    <location>
        <begin position="366"/>
        <end position="386"/>
    </location>
</feature>
<feature type="compositionally biased region" description="Polar residues" evidence="9">
    <location>
        <begin position="58"/>
        <end position="87"/>
    </location>
</feature>
<feature type="region of interest" description="Disordered" evidence="9">
    <location>
        <begin position="239"/>
        <end position="306"/>
    </location>
</feature>
<dbReference type="GO" id="GO:0000978">
    <property type="term" value="F:RNA polymerase II cis-regulatory region sequence-specific DNA binding"/>
    <property type="evidence" value="ECO:0007669"/>
    <property type="project" value="TreeGrafter"/>
</dbReference>
<dbReference type="Gene3D" id="1.10.10.60">
    <property type="entry name" value="Homeodomain-like"/>
    <property type="match status" value="1"/>
</dbReference>
<dbReference type="CDD" id="cd00086">
    <property type="entry name" value="homeodomain"/>
    <property type="match status" value="1"/>
</dbReference>
<dbReference type="GO" id="GO:0005634">
    <property type="term" value="C:nucleus"/>
    <property type="evidence" value="ECO:0007669"/>
    <property type="project" value="UniProtKB-SubCell"/>
</dbReference>
<evidence type="ECO:0000313" key="11">
    <source>
        <dbReference type="EMBL" id="CAL4078056.1"/>
    </source>
</evidence>
<comment type="subcellular location">
    <subcellularLocation>
        <location evidence="1 7 8">Nucleus</location>
    </subcellularLocation>
</comment>
<evidence type="ECO:0000256" key="5">
    <source>
        <dbReference type="ARBA" id="ARBA00023155"/>
    </source>
</evidence>